<dbReference type="RefSeq" id="WP_272737666.1">
    <property type="nucleotide sequence ID" value="NZ_CP116942.1"/>
</dbReference>
<proteinExistence type="predicted"/>
<keyword evidence="3" id="KW-1185">Reference proteome</keyword>
<name>A0AAE9Y7H7_9ACTN</name>
<sequence>MTPTTRPPLAPIAHPAAVEAATAPTVAAHLDRLGTRVAADAPLAAGPLAALVGLLAEAVADAGHRPVPSPGPDAPLVAILRTAGLLAARTAGTAVALPPVRAAHAEGLWVEAEGRPAPRTRTARPSSAPPRSVLVDVA</sequence>
<evidence type="ECO:0000313" key="2">
    <source>
        <dbReference type="EMBL" id="WCO68149.1"/>
    </source>
</evidence>
<accession>A0AAE9Y7H7</accession>
<gene>
    <name evidence="2" type="ORF">PO878_05350</name>
</gene>
<feature type="compositionally biased region" description="Low complexity" evidence="1">
    <location>
        <begin position="115"/>
        <end position="132"/>
    </location>
</feature>
<evidence type="ECO:0000313" key="3">
    <source>
        <dbReference type="Proteomes" id="UP001216390"/>
    </source>
</evidence>
<dbReference type="KEGG" id="ima:PO878_05350"/>
<protein>
    <submittedName>
        <fullName evidence="2">Uncharacterized protein</fullName>
    </submittedName>
</protein>
<evidence type="ECO:0000256" key="1">
    <source>
        <dbReference type="SAM" id="MobiDB-lite"/>
    </source>
</evidence>
<dbReference type="Proteomes" id="UP001216390">
    <property type="component" value="Chromosome"/>
</dbReference>
<reference evidence="2" key="1">
    <citation type="submission" date="2023-01" db="EMBL/GenBank/DDBJ databases">
        <title>The diversity of Class Acidimicrobiia in South China Sea sediment environments and the proposal of Iamia marina sp. nov., a novel species of the genus Iamia.</title>
        <authorList>
            <person name="He Y."/>
            <person name="Tian X."/>
        </authorList>
    </citation>
    <scope>NUCLEOTIDE SEQUENCE</scope>
    <source>
        <strain evidence="2">DSM 19957</strain>
    </source>
</reference>
<dbReference type="AlphaFoldDB" id="A0AAE9Y7H7"/>
<organism evidence="2 3">
    <name type="scientific">Iamia majanohamensis</name>
    <dbReference type="NCBI Taxonomy" id="467976"/>
    <lineage>
        <taxon>Bacteria</taxon>
        <taxon>Bacillati</taxon>
        <taxon>Actinomycetota</taxon>
        <taxon>Acidimicrobiia</taxon>
        <taxon>Acidimicrobiales</taxon>
        <taxon>Iamiaceae</taxon>
        <taxon>Iamia</taxon>
    </lineage>
</organism>
<feature type="region of interest" description="Disordered" evidence="1">
    <location>
        <begin position="113"/>
        <end position="138"/>
    </location>
</feature>
<dbReference type="EMBL" id="CP116942">
    <property type="protein sequence ID" value="WCO68149.1"/>
    <property type="molecule type" value="Genomic_DNA"/>
</dbReference>